<accession>A0AAV2A533</accession>
<comment type="caution">
    <text evidence="2">The sequence shown here is derived from an EMBL/GenBank/DDBJ whole genome shotgun (WGS) entry which is preliminary data.</text>
</comment>
<name>A0AAV2A533_9ARAC</name>
<reference evidence="2 3" key="1">
    <citation type="submission" date="2024-04" db="EMBL/GenBank/DDBJ databases">
        <authorList>
            <person name="Rising A."/>
            <person name="Reimegard J."/>
            <person name="Sonavane S."/>
            <person name="Akerstrom W."/>
            <person name="Nylinder S."/>
            <person name="Hedman E."/>
            <person name="Kallberg Y."/>
        </authorList>
    </citation>
    <scope>NUCLEOTIDE SEQUENCE [LARGE SCALE GENOMIC DNA]</scope>
</reference>
<feature type="region of interest" description="Disordered" evidence="1">
    <location>
        <begin position="75"/>
        <end position="134"/>
    </location>
</feature>
<evidence type="ECO:0000313" key="2">
    <source>
        <dbReference type="EMBL" id="CAL1279131.1"/>
    </source>
</evidence>
<gene>
    <name evidence="2" type="ORF">LARSCL_LOCUS10166</name>
</gene>
<dbReference type="Proteomes" id="UP001497382">
    <property type="component" value="Unassembled WGS sequence"/>
</dbReference>
<protein>
    <submittedName>
        <fullName evidence="2">Uncharacterized protein</fullName>
    </submittedName>
</protein>
<dbReference type="AlphaFoldDB" id="A0AAV2A533"/>
<evidence type="ECO:0000313" key="3">
    <source>
        <dbReference type="Proteomes" id="UP001497382"/>
    </source>
</evidence>
<feature type="compositionally biased region" description="Basic and acidic residues" evidence="1">
    <location>
        <begin position="119"/>
        <end position="134"/>
    </location>
</feature>
<organism evidence="2 3">
    <name type="scientific">Larinioides sclopetarius</name>
    <dbReference type="NCBI Taxonomy" id="280406"/>
    <lineage>
        <taxon>Eukaryota</taxon>
        <taxon>Metazoa</taxon>
        <taxon>Ecdysozoa</taxon>
        <taxon>Arthropoda</taxon>
        <taxon>Chelicerata</taxon>
        <taxon>Arachnida</taxon>
        <taxon>Araneae</taxon>
        <taxon>Araneomorphae</taxon>
        <taxon>Entelegynae</taxon>
        <taxon>Araneoidea</taxon>
        <taxon>Araneidae</taxon>
        <taxon>Larinioides</taxon>
    </lineage>
</organism>
<sequence>MFFLICVDCSTNDSASRNHVFSVLDRETIIIPQNPGNTGAGNLEVTLQRPKQLFPSLLHVNNTKTKSHSRINKCFRAENLQPVGKRKPISDTFQNEQEKSFDLPPRSSQNARRATTSPKSDEKKKDKNSEVKTQ</sequence>
<proteinExistence type="predicted"/>
<dbReference type="EMBL" id="CAXIEN010000119">
    <property type="protein sequence ID" value="CAL1279131.1"/>
    <property type="molecule type" value="Genomic_DNA"/>
</dbReference>
<keyword evidence="3" id="KW-1185">Reference proteome</keyword>
<evidence type="ECO:0000256" key="1">
    <source>
        <dbReference type="SAM" id="MobiDB-lite"/>
    </source>
</evidence>
<feature type="compositionally biased region" description="Polar residues" evidence="1">
    <location>
        <begin position="106"/>
        <end position="118"/>
    </location>
</feature>